<organism evidence="1 2">
    <name type="scientific">Stenomitos frigidus AS-A4</name>
    <dbReference type="NCBI Taxonomy" id="2933935"/>
    <lineage>
        <taxon>Bacteria</taxon>
        <taxon>Bacillati</taxon>
        <taxon>Cyanobacteriota</taxon>
        <taxon>Cyanophyceae</taxon>
        <taxon>Leptolyngbyales</taxon>
        <taxon>Leptolyngbyaceae</taxon>
        <taxon>Stenomitos</taxon>
    </lineage>
</organism>
<proteinExistence type="predicted"/>
<sequence length="97" mass="11425">MTKQFDQRERFFAQVNVAAHLCGVSDSTIDEWIKIGKLVERVHFIRTSDRMRLFNVELLRDRIANWDDDVAHQKGIQVYQASLLSNQSLQRHKVKNN</sequence>
<name>A0ABV0KSW5_9CYAN</name>
<dbReference type="EMBL" id="JAMPLM010000062">
    <property type="protein sequence ID" value="MEP1062332.1"/>
    <property type="molecule type" value="Genomic_DNA"/>
</dbReference>
<evidence type="ECO:0000313" key="2">
    <source>
        <dbReference type="Proteomes" id="UP001476950"/>
    </source>
</evidence>
<reference evidence="1 2" key="1">
    <citation type="submission" date="2022-04" db="EMBL/GenBank/DDBJ databases">
        <title>Positive selection, recombination, and allopatry shape intraspecific diversity of widespread and dominant cyanobacteria.</title>
        <authorList>
            <person name="Wei J."/>
            <person name="Shu W."/>
            <person name="Hu C."/>
        </authorList>
    </citation>
    <scope>NUCLEOTIDE SEQUENCE [LARGE SCALE GENOMIC DNA]</scope>
    <source>
        <strain evidence="1 2">AS-A4</strain>
    </source>
</reference>
<keyword evidence="2" id="KW-1185">Reference proteome</keyword>
<accession>A0ABV0KSW5</accession>
<dbReference type="RefSeq" id="WP_190446151.1">
    <property type="nucleotide sequence ID" value="NZ_JAMPLM010000062.1"/>
</dbReference>
<protein>
    <recommendedName>
        <fullName evidence="3">MerR family transcriptional regulator</fullName>
    </recommendedName>
</protein>
<gene>
    <name evidence="1" type="ORF">NDI38_28570</name>
</gene>
<evidence type="ECO:0008006" key="3">
    <source>
        <dbReference type="Google" id="ProtNLM"/>
    </source>
</evidence>
<dbReference type="Proteomes" id="UP001476950">
    <property type="component" value="Unassembled WGS sequence"/>
</dbReference>
<evidence type="ECO:0000313" key="1">
    <source>
        <dbReference type="EMBL" id="MEP1062332.1"/>
    </source>
</evidence>
<comment type="caution">
    <text evidence="1">The sequence shown here is derived from an EMBL/GenBank/DDBJ whole genome shotgun (WGS) entry which is preliminary data.</text>
</comment>